<dbReference type="PANTHER" id="PTHR10438">
    <property type="entry name" value="THIOREDOXIN"/>
    <property type="match status" value="1"/>
</dbReference>
<dbReference type="Pfam" id="PF00085">
    <property type="entry name" value="Thioredoxin"/>
    <property type="match status" value="1"/>
</dbReference>
<dbReference type="PROSITE" id="PS51352">
    <property type="entry name" value="THIOREDOXIN_2"/>
    <property type="match status" value="1"/>
</dbReference>
<dbReference type="PANTHER" id="PTHR10438:SF468">
    <property type="entry name" value="THIOREDOXIN-1-RELATED"/>
    <property type="match status" value="1"/>
</dbReference>
<dbReference type="InterPro" id="IPR036249">
    <property type="entry name" value="Thioredoxin-like_sf"/>
</dbReference>
<sequence length="121" mass="14052">MSKQGYDKKRKEVDETMKPLETIEQFNELKNNENVLFIFSAGWCPDCRVIEPVLPEIEEDHPEYQFIEVNRDAFMEVCQEHDIYGIPSFLAFAGGKEAGRFVSKDRKTKEEIEQFINGLSA</sequence>
<evidence type="ECO:0000313" key="2">
    <source>
        <dbReference type="EMBL" id="MFC4022493.1"/>
    </source>
</evidence>
<feature type="domain" description="Thioredoxin" evidence="1">
    <location>
        <begin position="1"/>
        <end position="121"/>
    </location>
</feature>
<dbReference type="InterPro" id="IPR013766">
    <property type="entry name" value="Thioredoxin_domain"/>
</dbReference>
<dbReference type="Gene3D" id="3.40.30.10">
    <property type="entry name" value="Glutaredoxin"/>
    <property type="match status" value="1"/>
</dbReference>
<evidence type="ECO:0000313" key="3">
    <source>
        <dbReference type="Proteomes" id="UP001595772"/>
    </source>
</evidence>
<protein>
    <submittedName>
        <fullName evidence="2">Thioredoxin family protein</fullName>
    </submittedName>
</protein>
<gene>
    <name evidence="2" type="ORF">ACFOUV_01515</name>
</gene>
<dbReference type="CDD" id="cd02947">
    <property type="entry name" value="TRX_family"/>
    <property type="match status" value="1"/>
</dbReference>
<keyword evidence="3" id="KW-1185">Reference proteome</keyword>
<dbReference type="InterPro" id="IPR050620">
    <property type="entry name" value="Thioredoxin_H-type-like"/>
</dbReference>
<proteinExistence type="predicted"/>
<comment type="caution">
    <text evidence="2">The sequence shown here is derived from an EMBL/GenBank/DDBJ whole genome shotgun (WGS) entry which is preliminary data.</text>
</comment>
<dbReference type="RefSeq" id="WP_379495739.1">
    <property type="nucleotide sequence ID" value="NZ_JBHSAO010000001.1"/>
</dbReference>
<dbReference type="Proteomes" id="UP001595772">
    <property type="component" value="Unassembled WGS sequence"/>
</dbReference>
<organism evidence="2 3">
    <name type="scientific">Oceanobacillus longus</name>
    <dbReference type="NCBI Taxonomy" id="930120"/>
    <lineage>
        <taxon>Bacteria</taxon>
        <taxon>Bacillati</taxon>
        <taxon>Bacillota</taxon>
        <taxon>Bacilli</taxon>
        <taxon>Bacillales</taxon>
        <taxon>Bacillaceae</taxon>
        <taxon>Oceanobacillus</taxon>
    </lineage>
</organism>
<name>A0ABV8GSE5_9BACI</name>
<evidence type="ECO:0000259" key="1">
    <source>
        <dbReference type="PROSITE" id="PS51352"/>
    </source>
</evidence>
<accession>A0ABV8GSE5</accession>
<dbReference type="SUPFAM" id="SSF52833">
    <property type="entry name" value="Thioredoxin-like"/>
    <property type="match status" value="1"/>
</dbReference>
<dbReference type="EMBL" id="JBHSAO010000001">
    <property type="protein sequence ID" value="MFC4022493.1"/>
    <property type="molecule type" value="Genomic_DNA"/>
</dbReference>
<reference evidence="3" key="1">
    <citation type="journal article" date="2019" name="Int. J. Syst. Evol. Microbiol.">
        <title>The Global Catalogue of Microorganisms (GCM) 10K type strain sequencing project: providing services to taxonomists for standard genome sequencing and annotation.</title>
        <authorList>
            <consortium name="The Broad Institute Genomics Platform"/>
            <consortium name="The Broad Institute Genome Sequencing Center for Infectious Disease"/>
            <person name="Wu L."/>
            <person name="Ma J."/>
        </authorList>
    </citation>
    <scope>NUCLEOTIDE SEQUENCE [LARGE SCALE GENOMIC DNA]</scope>
    <source>
        <strain evidence="3">IBRC-M 10703</strain>
    </source>
</reference>